<protein>
    <submittedName>
        <fullName evidence="2">Uncharacterized protein</fullName>
    </submittedName>
</protein>
<evidence type="ECO:0000313" key="3">
    <source>
        <dbReference type="Proteomes" id="UP000054721"/>
    </source>
</evidence>
<keyword evidence="3" id="KW-1185">Reference proteome</keyword>
<sequence>MPLADRRSNSSILTFKVERRISILFFIGETLILDTSEIPTSPARKTRMLATKPLSLLRSFPNVTESKTNRWKMTLQSEVYRTRTKRTTLFLQTTKRKKNEATVRRLGLEDRRWIVRTYVCGVFVVMSEKLVERESERKGNPPINTGQSPNSDDRANNKVEEVNELARGSGSLQKMKA</sequence>
<dbReference type="EMBL" id="JYDW01000089">
    <property type="protein sequence ID" value="KRZ56675.1"/>
    <property type="molecule type" value="Genomic_DNA"/>
</dbReference>
<accession>A0A0V1LB31</accession>
<feature type="compositionally biased region" description="Basic and acidic residues" evidence="1">
    <location>
        <begin position="151"/>
        <end position="161"/>
    </location>
</feature>
<evidence type="ECO:0000256" key="1">
    <source>
        <dbReference type="SAM" id="MobiDB-lite"/>
    </source>
</evidence>
<gene>
    <name evidence="2" type="ORF">T02_14088</name>
</gene>
<name>A0A0V1LB31_9BILA</name>
<dbReference type="Proteomes" id="UP000054721">
    <property type="component" value="Unassembled WGS sequence"/>
</dbReference>
<dbReference type="AlphaFoldDB" id="A0A0V1LB31"/>
<organism evidence="2 3">
    <name type="scientific">Trichinella nativa</name>
    <dbReference type="NCBI Taxonomy" id="6335"/>
    <lineage>
        <taxon>Eukaryota</taxon>
        <taxon>Metazoa</taxon>
        <taxon>Ecdysozoa</taxon>
        <taxon>Nematoda</taxon>
        <taxon>Enoplea</taxon>
        <taxon>Dorylaimia</taxon>
        <taxon>Trichinellida</taxon>
        <taxon>Trichinellidae</taxon>
        <taxon>Trichinella</taxon>
    </lineage>
</organism>
<comment type="caution">
    <text evidence="2">The sequence shown here is derived from an EMBL/GenBank/DDBJ whole genome shotgun (WGS) entry which is preliminary data.</text>
</comment>
<feature type="region of interest" description="Disordered" evidence="1">
    <location>
        <begin position="133"/>
        <end position="177"/>
    </location>
</feature>
<reference evidence="2 3" key="1">
    <citation type="submission" date="2015-05" db="EMBL/GenBank/DDBJ databases">
        <title>Evolution of Trichinella species and genotypes.</title>
        <authorList>
            <person name="Korhonen P.K."/>
            <person name="Edoardo P."/>
            <person name="Giuseppe L.R."/>
            <person name="Gasser R.B."/>
        </authorList>
    </citation>
    <scope>NUCLEOTIDE SEQUENCE [LARGE SCALE GENOMIC DNA]</scope>
    <source>
        <strain evidence="2">ISS10</strain>
    </source>
</reference>
<evidence type="ECO:0000313" key="2">
    <source>
        <dbReference type="EMBL" id="KRZ56675.1"/>
    </source>
</evidence>
<proteinExistence type="predicted"/>